<keyword evidence="2" id="KW-0805">Transcription regulation</keyword>
<evidence type="ECO:0000313" key="7">
    <source>
        <dbReference type="EMBL" id="ABK21902.1"/>
    </source>
</evidence>
<name>A9NMP1_PICSI</name>
<dbReference type="GO" id="GO:0003677">
    <property type="term" value="F:DNA binding"/>
    <property type="evidence" value="ECO:0007669"/>
    <property type="project" value="UniProtKB-KW"/>
</dbReference>
<dbReference type="InterPro" id="IPR001471">
    <property type="entry name" value="AP2/ERF_dom"/>
</dbReference>
<organism evidence="7">
    <name type="scientific">Picea sitchensis</name>
    <name type="common">Sitka spruce</name>
    <name type="synonym">Pinus sitchensis</name>
    <dbReference type="NCBI Taxonomy" id="3332"/>
    <lineage>
        <taxon>Eukaryota</taxon>
        <taxon>Viridiplantae</taxon>
        <taxon>Streptophyta</taxon>
        <taxon>Embryophyta</taxon>
        <taxon>Tracheophyta</taxon>
        <taxon>Spermatophyta</taxon>
        <taxon>Pinopsida</taxon>
        <taxon>Pinidae</taxon>
        <taxon>Conifers I</taxon>
        <taxon>Pinales</taxon>
        <taxon>Pinaceae</taxon>
        <taxon>Picea</taxon>
    </lineage>
</organism>
<dbReference type="Pfam" id="PF00847">
    <property type="entry name" value="AP2"/>
    <property type="match status" value="1"/>
</dbReference>
<keyword evidence="4" id="KW-0804">Transcription</keyword>
<dbReference type="InterPro" id="IPR036955">
    <property type="entry name" value="AP2/ERF_dom_sf"/>
</dbReference>
<evidence type="ECO:0000259" key="6">
    <source>
        <dbReference type="PROSITE" id="PS51032"/>
    </source>
</evidence>
<dbReference type="CDD" id="cd00018">
    <property type="entry name" value="AP2"/>
    <property type="match status" value="1"/>
</dbReference>
<sequence length="225" mass="24822">MCAEVSQSAMAVHTMQMARMEMKRDIGVCEVEASSAVKETHFRGVRKRPWGRFAAEIRDPLKKTRVWLGTFDTAEEAARAYDNAARNLRGAKAKTNFGPSPLHDSNALFNNGVARAASAQKQDCLPRPVFYSKQEPGVAVLPSPSDNLRAFTCVSIGDSLLNPPVETQTVSNKKKKPLFGTHLSVPSRNLQQQQNEEICRSPARPAPLWLDLNLPPAASDFDLHI</sequence>
<dbReference type="SMART" id="SM00380">
    <property type="entry name" value="AP2"/>
    <property type="match status" value="1"/>
</dbReference>
<dbReference type="PANTHER" id="PTHR31677:SF157">
    <property type="entry name" value="AP2_ERF DOMAIN-CONTAINING PROTEIN"/>
    <property type="match status" value="1"/>
</dbReference>
<evidence type="ECO:0000256" key="1">
    <source>
        <dbReference type="ARBA" id="ARBA00004123"/>
    </source>
</evidence>
<dbReference type="GO" id="GO:0003700">
    <property type="term" value="F:DNA-binding transcription factor activity"/>
    <property type="evidence" value="ECO:0007669"/>
    <property type="project" value="InterPro"/>
</dbReference>
<evidence type="ECO:0000256" key="2">
    <source>
        <dbReference type="ARBA" id="ARBA00023015"/>
    </source>
</evidence>
<protein>
    <recommendedName>
        <fullName evidence="6">AP2/ERF domain-containing protein</fullName>
    </recommendedName>
</protein>
<dbReference type="PRINTS" id="PR00367">
    <property type="entry name" value="ETHRSPELEMNT"/>
</dbReference>
<evidence type="ECO:0000256" key="5">
    <source>
        <dbReference type="ARBA" id="ARBA00023242"/>
    </source>
</evidence>
<reference evidence="7" key="1">
    <citation type="journal article" date="2008" name="BMC Genomics">
        <title>A conifer genomics resource of 200,000 spruce (Picea spp.) ESTs and 6,464 high-quality, sequence-finished full-length cDNAs for Sitka spruce (Picea sitchensis).</title>
        <authorList>
            <person name="Ralph S.G."/>
            <person name="Chun H.J."/>
            <person name="Kolosova N."/>
            <person name="Cooper D."/>
            <person name="Oddy C."/>
            <person name="Ritland C.E."/>
            <person name="Kirkpatrick R."/>
            <person name="Moore R."/>
            <person name="Barber S."/>
            <person name="Holt R.A."/>
            <person name="Jones S.J."/>
            <person name="Marra M.A."/>
            <person name="Douglas C.J."/>
            <person name="Ritland K."/>
            <person name="Bohlmann J."/>
        </authorList>
    </citation>
    <scope>NUCLEOTIDE SEQUENCE</scope>
    <source>
        <tissue evidence="7">Green portion of the leader tissue</tissue>
    </source>
</reference>
<keyword evidence="5" id="KW-0539">Nucleus</keyword>
<proteinExistence type="evidence at transcript level"/>
<accession>A9NMP1</accession>
<dbReference type="PANTHER" id="PTHR31677">
    <property type="entry name" value="AP2 DOMAIN CLASS TRANSCRIPTION FACTOR"/>
    <property type="match status" value="1"/>
</dbReference>
<dbReference type="InterPro" id="IPR016177">
    <property type="entry name" value="DNA-bd_dom_sf"/>
</dbReference>
<dbReference type="SUPFAM" id="SSF54171">
    <property type="entry name" value="DNA-binding domain"/>
    <property type="match status" value="1"/>
</dbReference>
<keyword evidence="3" id="KW-0238">DNA-binding</keyword>
<dbReference type="GO" id="GO:0005634">
    <property type="term" value="C:nucleus"/>
    <property type="evidence" value="ECO:0007669"/>
    <property type="project" value="UniProtKB-SubCell"/>
</dbReference>
<evidence type="ECO:0000256" key="3">
    <source>
        <dbReference type="ARBA" id="ARBA00023125"/>
    </source>
</evidence>
<dbReference type="AlphaFoldDB" id="A9NMP1"/>
<dbReference type="FunFam" id="3.30.730.10:FF:000001">
    <property type="entry name" value="Ethylene-responsive transcription factor 2"/>
    <property type="match status" value="1"/>
</dbReference>
<dbReference type="EMBL" id="EF082545">
    <property type="protein sequence ID" value="ABK21902.1"/>
    <property type="molecule type" value="mRNA"/>
</dbReference>
<comment type="subcellular location">
    <subcellularLocation>
        <location evidence="1">Nucleus</location>
    </subcellularLocation>
</comment>
<evidence type="ECO:0000256" key="4">
    <source>
        <dbReference type="ARBA" id="ARBA00023163"/>
    </source>
</evidence>
<dbReference type="Gene3D" id="3.30.730.10">
    <property type="entry name" value="AP2/ERF domain"/>
    <property type="match status" value="1"/>
</dbReference>
<dbReference type="PROSITE" id="PS51032">
    <property type="entry name" value="AP2_ERF"/>
    <property type="match status" value="1"/>
</dbReference>
<feature type="domain" description="AP2/ERF" evidence="6">
    <location>
        <begin position="41"/>
        <end position="98"/>
    </location>
</feature>